<dbReference type="FunFam" id="4.10.1080.10:FF:000004">
    <property type="entry name" value="Cartilage oligomeric matrix protein"/>
    <property type="match status" value="1"/>
</dbReference>
<dbReference type="SMART" id="SM00181">
    <property type="entry name" value="EGF"/>
    <property type="match status" value="3"/>
</dbReference>
<feature type="compositionally biased region" description="Acidic residues" evidence="23">
    <location>
        <begin position="668"/>
        <end position="680"/>
    </location>
</feature>
<dbReference type="InterPro" id="IPR013320">
    <property type="entry name" value="ConA-like_dom_sf"/>
</dbReference>
<evidence type="ECO:0000256" key="16">
    <source>
        <dbReference type="ARBA" id="ARBA00023157"/>
    </source>
</evidence>
<feature type="repeat" description="TSP type-3" evidence="22">
    <location>
        <begin position="719"/>
        <end position="754"/>
    </location>
</feature>
<dbReference type="Proteomes" id="UP000265100">
    <property type="component" value="Chromosome 19"/>
</dbReference>
<dbReference type="SUPFAM" id="SSF103647">
    <property type="entry name" value="TSP type-3 repeat"/>
    <property type="match status" value="3"/>
</dbReference>
<dbReference type="GO" id="GO:0006986">
    <property type="term" value="P:response to unfolded protein"/>
    <property type="evidence" value="ECO:0007669"/>
    <property type="project" value="UniProtKB-KW"/>
</dbReference>
<keyword evidence="15" id="KW-0703">Sarcoplasmic reticulum</keyword>
<dbReference type="FunFam" id="2.10.25.10:FF:000070">
    <property type="entry name" value="Thrombospondin 2"/>
    <property type="match status" value="1"/>
</dbReference>
<feature type="region of interest" description="Disordered" evidence="23">
    <location>
        <begin position="772"/>
        <end position="860"/>
    </location>
</feature>
<feature type="repeat" description="TSP type-3" evidence="22">
    <location>
        <begin position="660"/>
        <end position="695"/>
    </location>
</feature>
<keyword evidence="17" id="KW-0325">Glycoprotein</keyword>
<dbReference type="CDD" id="cd00054">
    <property type="entry name" value="EGF_CA"/>
    <property type="match status" value="1"/>
</dbReference>
<feature type="repeat" description="TSP type-3" evidence="22">
    <location>
        <begin position="852"/>
        <end position="887"/>
    </location>
</feature>
<reference evidence="27" key="2">
    <citation type="submission" date="2023-03" db="EMBL/GenBank/DDBJ databases">
        <authorList>
            <consortium name="Wellcome Sanger Institute Data Sharing"/>
        </authorList>
    </citation>
    <scope>NUCLEOTIDE SEQUENCE [LARGE SCALE GENOMIC DNA]</scope>
</reference>
<dbReference type="PROSITE" id="PS51236">
    <property type="entry name" value="TSP_CTER"/>
    <property type="match status" value="1"/>
</dbReference>
<evidence type="ECO:0000256" key="10">
    <source>
        <dbReference type="ARBA" id="ARBA00022729"/>
    </source>
</evidence>
<evidence type="ECO:0000256" key="13">
    <source>
        <dbReference type="ARBA" id="ARBA00022837"/>
    </source>
</evidence>
<evidence type="ECO:0000256" key="17">
    <source>
        <dbReference type="ARBA" id="ARBA00023180"/>
    </source>
</evidence>
<evidence type="ECO:0000256" key="3">
    <source>
        <dbReference type="ARBA" id="ARBA00004369"/>
    </source>
</evidence>
<dbReference type="SMART" id="SM00209">
    <property type="entry name" value="TSP1"/>
    <property type="match status" value="3"/>
</dbReference>
<proteinExistence type="inferred from homology"/>
<dbReference type="SMART" id="SM00210">
    <property type="entry name" value="TSPN"/>
    <property type="match status" value="1"/>
</dbReference>
<name>A0AAX7V4M5_ASTCA</name>
<dbReference type="GO" id="GO:0007155">
    <property type="term" value="P:cell adhesion"/>
    <property type="evidence" value="ECO:0007669"/>
    <property type="project" value="UniProtKB-KW"/>
</dbReference>
<reference evidence="26" key="3">
    <citation type="submission" date="2025-08" db="UniProtKB">
        <authorList>
            <consortium name="Ensembl"/>
        </authorList>
    </citation>
    <scope>IDENTIFICATION</scope>
</reference>
<keyword evidence="27" id="KW-1185">Reference proteome</keyword>
<dbReference type="FunFam" id="4.10.1080.10:FF:000001">
    <property type="entry name" value="Thrombospondin 3"/>
    <property type="match status" value="1"/>
</dbReference>
<evidence type="ECO:0000313" key="26">
    <source>
        <dbReference type="Ensembl" id="ENSACLP00000077438.1"/>
    </source>
</evidence>
<dbReference type="GO" id="GO:0016525">
    <property type="term" value="P:negative regulation of angiogenesis"/>
    <property type="evidence" value="ECO:0007669"/>
    <property type="project" value="UniProtKB-ARBA"/>
</dbReference>
<dbReference type="PROSITE" id="PS50092">
    <property type="entry name" value="TSP1"/>
    <property type="match status" value="3"/>
</dbReference>
<feature type="domain" description="EGF-like" evidence="24">
    <location>
        <begin position="579"/>
        <end position="623"/>
    </location>
</feature>
<evidence type="ECO:0000256" key="7">
    <source>
        <dbReference type="ARBA" id="ARBA00022530"/>
    </source>
</evidence>
<evidence type="ECO:0000256" key="15">
    <source>
        <dbReference type="ARBA" id="ARBA00022951"/>
    </source>
</evidence>
<dbReference type="PROSITE" id="PS50026">
    <property type="entry name" value="EGF_3"/>
    <property type="match status" value="2"/>
</dbReference>
<dbReference type="GO" id="GO:0005509">
    <property type="term" value="F:calcium ion binding"/>
    <property type="evidence" value="ECO:0007669"/>
    <property type="project" value="UniProtKB-UniRule"/>
</dbReference>
<dbReference type="Pfam" id="PF02412">
    <property type="entry name" value="TSP_3"/>
    <property type="match status" value="6"/>
</dbReference>
<dbReference type="GO" id="GO:0008201">
    <property type="term" value="F:heparin binding"/>
    <property type="evidence" value="ECO:0007669"/>
    <property type="project" value="UniProtKB-KW"/>
</dbReference>
<dbReference type="Gene3D" id="2.20.100.10">
    <property type="entry name" value="Thrombospondin type-1 (TSP1) repeat"/>
    <property type="match status" value="3"/>
</dbReference>
<keyword evidence="13 22" id="KW-0106">Calcium</keyword>
<dbReference type="InterPro" id="IPR048287">
    <property type="entry name" value="TSPN-like_N"/>
</dbReference>
<accession>A0AAX7V4M5</accession>
<evidence type="ECO:0000256" key="2">
    <source>
        <dbReference type="ARBA" id="ARBA00004241"/>
    </source>
</evidence>
<feature type="compositionally biased region" description="Basic and acidic residues" evidence="23">
    <location>
        <begin position="816"/>
        <end position="827"/>
    </location>
</feature>
<dbReference type="Pfam" id="PF12947">
    <property type="entry name" value="EGF_3"/>
    <property type="match status" value="1"/>
</dbReference>
<dbReference type="InterPro" id="IPR001881">
    <property type="entry name" value="EGF-like_Ca-bd_dom"/>
</dbReference>
<keyword evidence="14" id="KW-0130">Cell adhesion</keyword>
<feature type="domain" description="TSP C-terminal" evidence="25">
    <location>
        <begin position="891"/>
        <end position="1105"/>
    </location>
</feature>
<evidence type="ECO:0000256" key="20">
    <source>
        <dbReference type="ARBA" id="ARBA00077057"/>
    </source>
</evidence>
<evidence type="ECO:0000256" key="22">
    <source>
        <dbReference type="PROSITE-ProRule" id="PRU00634"/>
    </source>
</evidence>
<dbReference type="FunFam" id="2.20.100.10:FF:000004">
    <property type="entry name" value="Adhesion G protein-coupled receptor B2"/>
    <property type="match status" value="1"/>
</dbReference>
<dbReference type="InterPro" id="IPR003367">
    <property type="entry name" value="Thrombospondin_3-like_rpt"/>
</dbReference>
<dbReference type="PROSITE" id="PS01186">
    <property type="entry name" value="EGF_2"/>
    <property type="match status" value="1"/>
</dbReference>
<evidence type="ECO:0000256" key="21">
    <source>
        <dbReference type="PROSITE-ProRule" id="PRU00076"/>
    </source>
</evidence>
<keyword evidence="11" id="KW-0677">Repeat</keyword>
<comment type="caution">
    <text evidence="21">Lacks conserved residue(s) required for the propagation of feature annotation.</text>
</comment>
<dbReference type="PROSITE" id="PS51234">
    <property type="entry name" value="TSP3"/>
    <property type="match status" value="4"/>
</dbReference>
<feature type="compositionally biased region" description="Basic and acidic residues" evidence="23">
    <location>
        <begin position="773"/>
        <end position="791"/>
    </location>
</feature>
<dbReference type="SMART" id="SM00179">
    <property type="entry name" value="EGF_CA"/>
    <property type="match status" value="2"/>
</dbReference>
<protein>
    <recommendedName>
        <fullName evidence="19">Thrombospondin-1</fullName>
    </recommendedName>
    <alternativeName>
        <fullName evidence="20">Glycoprotein G</fullName>
    </alternativeName>
</protein>
<dbReference type="PRINTS" id="PR01705">
    <property type="entry name" value="TSP1REPEAT"/>
</dbReference>
<keyword evidence="8 21" id="KW-0245">EGF-like domain</keyword>
<keyword evidence="16" id="KW-1015">Disulfide bond</keyword>
<dbReference type="AlphaFoldDB" id="A0AAX7V4M5"/>
<evidence type="ECO:0000256" key="14">
    <source>
        <dbReference type="ARBA" id="ARBA00022889"/>
    </source>
</evidence>
<evidence type="ECO:0000256" key="23">
    <source>
        <dbReference type="SAM" id="MobiDB-lite"/>
    </source>
</evidence>
<dbReference type="SUPFAM" id="SSF57196">
    <property type="entry name" value="EGF/Laminin"/>
    <property type="match status" value="1"/>
</dbReference>
<dbReference type="Pfam" id="PF00090">
    <property type="entry name" value="TSP_1"/>
    <property type="match status" value="3"/>
</dbReference>
<feature type="repeat" description="TSP type-3" evidence="22">
    <location>
        <begin position="816"/>
        <end position="851"/>
    </location>
</feature>
<evidence type="ECO:0000256" key="12">
    <source>
        <dbReference type="ARBA" id="ARBA00022824"/>
    </source>
</evidence>
<dbReference type="FunFam" id="2.60.120.200:FF:000009">
    <property type="entry name" value="Thrombospondin 1"/>
    <property type="match status" value="1"/>
</dbReference>
<keyword evidence="9" id="KW-0358">Heparin-binding</keyword>
<dbReference type="PANTHER" id="PTHR10199">
    <property type="entry name" value="THROMBOSPONDIN"/>
    <property type="match status" value="1"/>
</dbReference>
<dbReference type="Pfam" id="PF05735">
    <property type="entry name" value="TSP_C"/>
    <property type="match status" value="1"/>
</dbReference>
<dbReference type="InterPro" id="IPR000742">
    <property type="entry name" value="EGF"/>
</dbReference>
<evidence type="ECO:0000256" key="6">
    <source>
        <dbReference type="ARBA" id="ARBA00022525"/>
    </source>
</evidence>
<dbReference type="Gene3D" id="4.10.1080.10">
    <property type="entry name" value="TSP type-3 repeat"/>
    <property type="match status" value="2"/>
</dbReference>
<dbReference type="GO" id="GO:0009986">
    <property type="term" value="C:cell surface"/>
    <property type="evidence" value="ECO:0007669"/>
    <property type="project" value="UniProtKB-SubCell"/>
</dbReference>
<dbReference type="PANTHER" id="PTHR10199:SF78">
    <property type="entry name" value="THROMBOSPONDIN-1"/>
    <property type="match status" value="1"/>
</dbReference>
<reference evidence="26" key="4">
    <citation type="submission" date="2025-09" db="UniProtKB">
        <authorList>
            <consortium name="Ensembl"/>
        </authorList>
    </citation>
    <scope>IDENTIFICATION</scope>
</reference>
<dbReference type="GO" id="GO:0016529">
    <property type="term" value="C:sarcoplasmic reticulum"/>
    <property type="evidence" value="ECO:0007669"/>
    <property type="project" value="UniProtKB-SubCell"/>
</dbReference>
<keyword evidence="18" id="KW-0834">Unfolded protein response</keyword>
<dbReference type="InterPro" id="IPR028974">
    <property type="entry name" value="TSP_type-3_rpt"/>
</dbReference>
<dbReference type="SUPFAM" id="SSF49899">
    <property type="entry name" value="Concanavalin A-like lectins/glucanases"/>
    <property type="match status" value="2"/>
</dbReference>
<evidence type="ECO:0000259" key="25">
    <source>
        <dbReference type="PROSITE" id="PS51236"/>
    </source>
</evidence>
<dbReference type="Gene3D" id="2.10.25.10">
    <property type="entry name" value="Laminin"/>
    <property type="match status" value="3"/>
</dbReference>
<evidence type="ECO:0000256" key="4">
    <source>
        <dbReference type="ARBA" id="ARBA00004498"/>
    </source>
</evidence>
<keyword evidence="12" id="KW-0256">Endoplasmic reticulum</keyword>
<dbReference type="FunFam" id="2.10.25.10:FF:000025">
    <property type="entry name" value="Thrombospondin 3"/>
    <property type="match status" value="1"/>
</dbReference>
<evidence type="ECO:0000259" key="24">
    <source>
        <dbReference type="PROSITE" id="PS50026"/>
    </source>
</evidence>
<dbReference type="InterPro" id="IPR008859">
    <property type="entry name" value="Thrombospondin_C"/>
</dbReference>
<evidence type="ECO:0000256" key="11">
    <source>
        <dbReference type="ARBA" id="ARBA00022737"/>
    </source>
</evidence>
<comment type="subcellular location">
    <subcellularLocation>
        <location evidence="2">Cell surface</location>
    </subcellularLocation>
    <subcellularLocation>
        <location evidence="1">Endoplasmic reticulum</location>
    </subcellularLocation>
    <subcellularLocation>
        <location evidence="3">Sarcoplasmic reticulum</location>
    </subcellularLocation>
    <subcellularLocation>
        <location evidence="4">Secreted</location>
        <location evidence="4">Extracellular space</location>
        <location evidence="4">Extracellular matrix</location>
    </subcellularLocation>
</comment>
<evidence type="ECO:0000256" key="19">
    <source>
        <dbReference type="ARBA" id="ARBA00072399"/>
    </source>
</evidence>
<keyword evidence="10" id="KW-0732">Signal</keyword>
<evidence type="ECO:0000256" key="5">
    <source>
        <dbReference type="ARBA" id="ARBA00009456"/>
    </source>
</evidence>
<dbReference type="GO" id="GO:0005576">
    <property type="term" value="C:extracellular region"/>
    <property type="evidence" value="ECO:0007669"/>
    <property type="project" value="InterPro"/>
</dbReference>
<feature type="domain" description="EGF-like" evidence="24">
    <location>
        <begin position="480"/>
        <end position="520"/>
    </location>
</feature>
<dbReference type="Ensembl" id="ENSACLT00000068060.1">
    <property type="protein sequence ID" value="ENSACLP00000077438.1"/>
    <property type="gene ID" value="ENSACLG00000001835.2"/>
</dbReference>
<sequence length="1108" mass="122754">GNKISPSLSLPIGPDRDDNSVYDLFDLARVNKRHHGVSTVKGQDPNSLAYKVLNASLIPPVPDSSFRDLLDSIQTERGFLLLVNLKQFKKTRGSLLTVEKTDGSGPIFEIISNGKANTLDLVYSTVDQQQVASIDEVDLATGQWKNITLFVQDDQAQLFVGCEGFKHSDLEVPIQKVLSQEVADTARLRIGKGALKDKFYVRLLQNVRFVFGTTLDAILRNKGCQTGDNSMNSSFRHPDLQSVCGFSCEDIANMFSELNGLNKVVRQLSNNLQRLVSKSVTVCRKITCPLIPCANATVPDGECCPRSSDYAEDGWSAWSEWTQCSVTCGRGIQQRGRSCDRINSKCEGTSVQTRDCYPQECDKRFKQDGAWSHWSPWSSCSVTCGEGVMTQIRLCNSPTPQMGGKDCEGEGRHTKVCRKSPCPINGGWGPWSPWDICSVTCGGGVQTRKRLCSDPAPKYGGKDCIGDASESQICNKQECPIDGCLSSPCFPGTKCTSFRDGSFKCGRCPSGYTGNGITCKDIDECKEVPDACHIHNGVHRCENTEPGYNCLPCPPRFSGPQPFGRGVAEATAKKQVCVPRNPCKDGSHNCHKNANCIYLGVFSESMFRCECKPGYAGNGRICGEDSDLDGWPNTDLPCVENATYHCKKDNCPNLPNSGQEDHDKDGLGDECDHDDDNDGIPDDRDNCPRVYNPSQDDADRDEVGDNCDNCVYVANTDQTDTDNNGEGDACAVDIDGDGILNENDNCPYVYNVDQRDTDRDGVGDHCDNCPLEHNPDQIDSDSDRVGDKCDSNQDIDEDGHQNNLDNCPYIPNANQADHDKDGKGDACDHDDDNDGIPDDKDNCRLAFNPDQLDSDGDGRGDVCKDDFDQDNVLDIYDVCPENFAISETDFRRFQMVPLDPKGTSQIDPNWVVRHQGKELVQTVNCDPGIAVGYDEFSAVDFSGTFFINTDRDDDYAGFVFGYQSSSRFYTVMWKQITQTYWSNTPTRAQGYSGLSIKVVNSTTGPGEHLRNALWHTGDTPGQVRTLWHDRKNIGWKDFTAYRWHLTHRPKTGLIRVVMYEGKRIMADSGNIYDKTYAGGRLGLYVFSQEMVYFSDLKYECRGKYTFEG</sequence>
<dbReference type="InterPro" id="IPR000884">
    <property type="entry name" value="TSP1_rpt"/>
</dbReference>
<evidence type="ECO:0000313" key="27">
    <source>
        <dbReference type="Proteomes" id="UP000265100"/>
    </source>
</evidence>
<organism evidence="26 27">
    <name type="scientific">Astatotilapia calliptera</name>
    <name type="common">Eastern happy</name>
    <name type="synonym">Chromis callipterus</name>
    <dbReference type="NCBI Taxonomy" id="8154"/>
    <lineage>
        <taxon>Eukaryota</taxon>
        <taxon>Metazoa</taxon>
        <taxon>Chordata</taxon>
        <taxon>Craniata</taxon>
        <taxon>Vertebrata</taxon>
        <taxon>Euteleostomi</taxon>
        <taxon>Actinopterygii</taxon>
        <taxon>Neopterygii</taxon>
        <taxon>Teleostei</taxon>
        <taxon>Neoteleostei</taxon>
        <taxon>Acanthomorphata</taxon>
        <taxon>Ovalentaria</taxon>
        <taxon>Cichlomorphae</taxon>
        <taxon>Cichliformes</taxon>
        <taxon>Cichlidae</taxon>
        <taxon>African cichlids</taxon>
        <taxon>Pseudocrenilabrinae</taxon>
        <taxon>Haplochromini</taxon>
        <taxon>Astatotilapia</taxon>
    </lineage>
</organism>
<comment type="similarity">
    <text evidence="5">Belongs to the thrombospondin family.</text>
</comment>
<dbReference type="InterPro" id="IPR024731">
    <property type="entry name" value="NELL2-like_EGF"/>
</dbReference>
<dbReference type="SUPFAM" id="SSF82895">
    <property type="entry name" value="TSP-1 type 1 repeat"/>
    <property type="match status" value="3"/>
</dbReference>
<dbReference type="Gene3D" id="2.60.120.200">
    <property type="match status" value="2"/>
</dbReference>
<dbReference type="GeneTree" id="ENSGT00940000155832"/>
<evidence type="ECO:0000256" key="1">
    <source>
        <dbReference type="ARBA" id="ARBA00004240"/>
    </source>
</evidence>
<reference evidence="26 27" key="1">
    <citation type="submission" date="2018-05" db="EMBL/GenBank/DDBJ databases">
        <authorList>
            <person name="Datahose"/>
        </authorList>
    </citation>
    <scope>NUCLEOTIDE SEQUENCE</scope>
</reference>
<evidence type="ECO:0000256" key="9">
    <source>
        <dbReference type="ARBA" id="ARBA00022674"/>
    </source>
</evidence>
<dbReference type="InterPro" id="IPR036383">
    <property type="entry name" value="TSP1_rpt_sf"/>
</dbReference>
<dbReference type="FunFam" id="2.10.25.10:FF:000027">
    <property type="entry name" value="Thrombospondin 3"/>
    <property type="match status" value="1"/>
</dbReference>
<keyword evidence="7" id="KW-0272">Extracellular matrix</keyword>
<dbReference type="InterPro" id="IPR017897">
    <property type="entry name" value="Thrombospondin_3_rpt"/>
</dbReference>
<keyword evidence="6" id="KW-0964">Secreted</keyword>
<evidence type="ECO:0000256" key="18">
    <source>
        <dbReference type="ARBA" id="ARBA00023230"/>
    </source>
</evidence>
<feature type="region of interest" description="Disordered" evidence="23">
    <location>
        <begin position="657"/>
        <end position="702"/>
    </location>
</feature>
<evidence type="ECO:0000256" key="8">
    <source>
        <dbReference type="ARBA" id="ARBA00022536"/>
    </source>
</evidence>
<dbReference type="FunFam" id="2.20.100.10:FF:000007">
    <property type="entry name" value="Thrombospondin 1"/>
    <property type="match status" value="2"/>
</dbReference>
<dbReference type="FunFam" id="2.60.120.200:FF:000041">
    <property type="entry name" value="thrombospondin-1"/>
    <property type="match status" value="1"/>
</dbReference>